<gene>
    <name evidence="1" type="ORF">CO666_03545</name>
</gene>
<organism evidence="1 2">
    <name type="scientific">Rhizobium chutanense</name>
    <dbReference type="NCBI Taxonomy" id="2035448"/>
    <lineage>
        <taxon>Bacteria</taxon>
        <taxon>Pseudomonadati</taxon>
        <taxon>Pseudomonadota</taxon>
        <taxon>Alphaproteobacteria</taxon>
        <taxon>Hyphomicrobiales</taxon>
        <taxon>Rhizobiaceae</taxon>
        <taxon>Rhizobium/Agrobacterium group</taxon>
        <taxon>Rhizobium</taxon>
    </lineage>
</organism>
<proteinExistence type="predicted"/>
<reference evidence="1 2" key="1">
    <citation type="submission" date="2017-09" db="EMBL/GenBank/DDBJ databases">
        <title>Comparative genomics of rhizobia isolated from Phaseolus vulgaris in China.</title>
        <authorList>
            <person name="Tong W."/>
        </authorList>
    </citation>
    <scope>NUCLEOTIDE SEQUENCE [LARGE SCALE GENOMIC DNA]</scope>
    <source>
        <strain evidence="1 2">C5</strain>
    </source>
</reference>
<name>A0A2A6JHH0_9HYPH</name>
<comment type="caution">
    <text evidence="1">The sequence shown here is derived from an EMBL/GenBank/DDBJ whole genome shotgun (WGS) entry which is preliminary data.</text>
</comment>
<protein>
    <submittedName>
        <fullName evidence="1">Uncharacterized protein</fullName>
    </submittedName>
</protein>
<dbReference type="AlphaFoldDB" id="A0A2A6JHH0"/>
<dbReference type="EMBL" id="NWSV01000002">
    <property type="protein sequence ID" value="PDT05690.1"/>
    <property type="molecule type" value="Genomic_DNA"/>
</dbReference>
<dbReference type="Proteomes" id="UP000220768">
    <property type="component" value="Unassembled WGS sequence"/>
</dbReference>
<sequence>MRGRKVPYTQEIDKLLTTIAAAGGHVTGLGLADEDVVKAAAVLGLIEVTTGNGWTLVDTVSLAPQQRLQMGLPPVVRKPSAIALAMHAVAAKVGKIFGNQSPT</sequence>
<accession>A0A2A6JHH0</accession>
<evidence type="ECO:0000313" key="1">
    <source>
        <dbReference type="EMBL" id="PDT05690.1"/>
    </source>
</evidence>
<evidence type="ECO:0000313" key="2">
    <source>
        <dbReference type="Proteomes" id="UP000220768"/>
    </source>
</evidence>
<keyword evidence="2" id="KW-1185">Reference proteome</keyword>